<dbReference type="STRING" id="60175.A0A1V6X4Q7"/>
<dbReference type="SUPFAM" id="SSF52540">
    <property type="entry name" value="P-loop containing nucleoside triphosphate hydrolases"/>
    <property type="match status" value="1"/>
</dbReference>
<evidence type="ECO:0000256" key="4">
    <source>
        <dbReference type="ARBA" id="ARBA00023224"/>
    </source>
</evidence>
<dbReference type="GO" id="GO:0046872">
    <property type="term" value="F:metal ion binding"/>
    <property type="evidence" value="ECO:0007669"/>
    <property type="project" value="UniProtKB-KW"/>
</dbReference>
<dbReference type="InterPro" id="IPR027417">
    <property type="entry name" value="P-loop_NTPase"/>
</dbReference>
<dbReference type="GO" id="GO:0005737">
    <property type="term" value="C:cytoplasm"/>
    <property type="evidence" value="ECO:0007669"/>
    <property type="project" value="TreeGrafter"/>
</dbReference>
<feature type="binding site" evidence="5">
    <location>
        <begin position="212"/>
        <end position="216"/>
    </location>
    <ligand>
        <name>GTP</name>
        <dbReference type="ChEBI" id="CHEBI:37565"/>
    </ligand>
</feature>
<dbReference type="Pfam" id="PF00503">
    <property type="entry name" value="G-alpha"/>
    <property type="match status" value="1"/>
</dbReference>
<reference evidence="7" key="1">
    <citation type="journal article" date="2017" name="Nat. Microbiol.">
        <title>Global analysis of biosynthetic gene clusters reveals vast potential of secondary metabolite production in Penicillium species.</title>
        <authorList>
            <person name="Nielsen J.C."/>
            <person name="Grijseels S."/>
            <person name="Prigent S."/>
            <person name="Ji B."/>
            <person name="Dainat J."/>
            <person name="Nielsen K.F."/>
            <person name="Frisvad J.C."/>
            <person name="Workman M."/>
            <person name="Nielsen J."/>
        </authorList>
    </citation>
    <scope>NUCLEOTIDE SEQUENCE [LARGE SCALE GENOMIC DNA]</scope>
    <source>
        <strain evidence="7">IBT 13039</strain>
    </source>
</reference>
<comment type="caution">
    <text evidence="6">The sequence shown here is derived from an EMBL/GenBank/DDBJ whole genome shotgun (WGS) entry which is preliminary data.</text>
</comment>
<dbReference type="FunFam" id="3.40.50.300:FF:000720">
    <property type="entry name" value="Guanine nucleotide-binding protein G(k) subunit alpha"/>
    <property type="match status" value="1"/>
</dbReference>
<dbReference type="GO" id="GO:0007188">
    <property type="term" value="P:adenylate cyclase-modulating G protein-coupled receptor signaling pathway"/>
    <property type="evidence" value="ECO:0007669"/>
    <property type="project" value="TreeGrafter"/>
</dbReference>
<keyword evidence="7" id="KW-1185">Reference proteome</keyword>
<evidence type="ECO:0000256" key="1">
    <source>
        <dbReference type="ARBA" id="ARBA00022723"/>
    </source>
</evidence>
<dbReference type="GO" id="GO:0005834">
    <property type="term" value="C:heterotrimeric G-protein complex"/>
    <property type="evidence" value="ECO:0007669"/>
    <property type="project" value="TreeGrafter"/>
</dbReference>
<keyword evidence="2 5" id="KW-0547">Nucleotide-binding</keyword>
<dbReference type="InterPro" id="IPR001019">
    <property type="entry name" value="Gprotein_alpha_su"/>
</dbReference>
<keyword evidence="4" id="KW-0807">Transducer</keyword>
<accession>A0A1V6X4Q7</accession>
<dbReference type="GO" id="GO:0031683">
    <property type="term" value="F:G-protein beta/gamma-subunit complex binding"/>
    <property type="evidence" value="ECO:0007669"/>
    <property type="project" value="InterPro"/>
</dbReference>
<keyword evidence="3 5" id="KW-0342">GTP-binding</keyword>
<dbReference type="PANTHER" id="PTHR10218">
    <property type="entry name" value="GTP-BINDING PROTEIN ALPHA SUBUNIT"/>
    <property type="match status" value="1"/>
</dbReference>
<evidence type="ECO:0000313" key="6">
    <source>
        <dbReference type="EMBL" id="OQE70065.1"/>
    </source>
</evidence>
<dbReference type="GO" id="GO:0003924">
    <property type="term" value="F:GTPase activity"/>
    <property type="evidence" value="ECO:0007669"/>
    <property type="project" value="InterPro"/>
</dbReference>
<dbReference type="EMBL" id="MOOB01000125">
    <property type="protein sequence ID" value="OQE70065.1"/>
    <property type="molecule type" value="Genomic_DNA"/>
</dbReference>
<evidence type="ECO:0000256" key="5">
    <source>
        <dbReference type="PIRSR" id="PIRSR601019-1"/>
    </source>
</evidence>
<evidence type="ECO:0000313" key="7">
    <source>
        <dbReference type="Proteomes" id="UP000191691"/>
    </source>
</evidence>
<protein>
    <submittedName>
        <fullName evidence="6">Uncharacterized protein</fullName>
    </submittedName>
</protein>
<gene>
    <name evidence="6" type="ORF">PENNAL_c0125G11145</name>
</gene>
<dbReference type="PANTHER" id="PTHR10218:SF302">
    <property type="entry name" value="GUANINE NUCLEOTIDE-BINDING PROTEIN ALPHA-5 SUBUNIT"/>
    <property type="match status" value="1"/>
</dbReference>
<dbReference type="GO" id="GO:0005525">
    <property type="term" value="F:GTP binding"/>
    <property type="evidence" value="ECO:0007669"/>
    <property type="project" value="UniProtKB-KW"/>
</dbReference>
<evidence type="ECO:0000256" key="3">
    <source>
        <dbReference type="ARBA" id="ARBA00023134"/>
    </source>
</evidence>
<dbReference type="GO" id="GO:0001664">
    <property type="term" value="F:G protein-coupled receptor binding"/>
    <property type="evidence" value="ECO:0007669"/>
    <property type="project" value="TreeGrafter"/>
</dbReference>
<proteinExistence type="predicted"/>
<evidence type="ECO:0000256" key="2">
    <source>
        <dbReference type="ARBA" id="ARBA00022741"/>
    </source>
</evidence>
<dbReference type="AlphaFoldDB" id="A0A1V6X4Q7"/>
<dbReference type="Gene3D" id="3.40.50.300">
    <property type="entry name" value="P-loop containing nucleotide triphosphate hydrolases"/>
    <property type="match status" value="2"/>
</dbReference>
<dbReference type="Proteomes" id="UP000191691">
    <property type="component" value="Unassembled WGS sequence"/>
</dbReference>
<name>A0A1V6X4Q7_PENNA</name>
<sequence>MSSLTNNAREAFVSIPDERSDWPTLVIHELIDSSELGTEANPVVIGDDPAPLGSASNPIVIHVDEDCGYDEAEQLGSDADTEIMATPKFWEILIDESFPAPADERADANSVSVLSPTTQLACEDPEEPRILEQNCPRLDDKATKDRAPKVMEDHSVALYGRTSQAGAGESGKSTIMKQMGIVYSTALSEDEPKTRINESNFELGSTKVQILDVDIQEPSRKKWLNCFEDVGYMIFVAALSSYDQHTAEGHNAVHL</sequence>
<organism evidence="6 7">
    <name type="scientific">Penicillium nalgiovense</name>
    <dbReference type="NCBI Taxonomy" id="60175"/>
    <lineage>
        <taxon>Eukaryota</taxon>
        <taxon>Fungi</taxon>
        <taxon>Dikarya</taxon>
        <taxon>Ascomycota</taxon>
        <taxon>Pezizomycotina</taxon>
        <taxon>Eurotiomycetes</taxon>
        <taxon>Eurotiomycetidae</taxon>
        <taxon>Eurotiales</taxon>
        <taxon>Aspergillaceae</taxon>
        <taxon>Penicillium</taxon>
    </lineage>
</organism>
<keyword evidence="1" id="KW-0479">Metal-binding</keyword>